<evidence type="ECO:0000313" key="2">
    <source>
        <dbReference type="EMBL" id="CAH3015506.1"/>
    </source>
</evidence>
<gene>
    <name evidence="2" type="ORF">PEVE_00017423</name>
</gene>
<keyword evidence="1" id="KW-0732">Signal</keyword>
<name>A0ABN8LHV0_9CNID</name>
<evidence type="ECO:0000313" key="3">
    <source>
        <dbReference type="Proteomes" id="UP001159427"/>
    </source>
</evidence>
<accession>A0ABN8LHV0</accession>
<keyword evidence="3" id="KW-1185">Reference proteome</keyword>
<feature type="signal peptide" evidence="1">
    <location>
        <begin position="1"/>
        <end position="18"/>
    </location>
</feature>
<dbReference type="PANTHER" id="PTHR33995:SF7">
    <property type="entry name" value="BURSICON SUBUNIT ALPHA-RELATED"/>
    <property type="match status" value="1"/>
</dbReference>
<reference evidence="2 3" key="1">
    <citation type="submission" date="2022-05" db="EMBL/GenBank/DDBJ databases">
        <authorList>
            <consortium name="Genoscope - CEA"/>
            <person name="William W."/>
        </authorList>
    </citation>
    <scope>NUCLEOTIDE SEQUENCE [LARGE SCALE GENOMIC DNA]</scope>
</reference>
<proteinExistence type="predicted"/>
<organism evidence="2 3">
    <name type="scientific">Porites evermanni</name>
    <dbReference type="NCBI Taxonomy" id="104178"/>
    <lineage>
        <taxon>Eukaryota</taxon>
        <taxon>Metazoa</taxon>
        <taxon>Cnidaria</taxon>
        <taxon>Anthozoa</taxon>
        <taxon>Hexacorallia</taxon>
        <taxon>Scleractinia</taxon>
        <taxon>Fungiina</taxon>
        <taxon>Poritidae</taxon>
        <taxon>Porites</taxon>
    </lineage>
</organism>
<dbReference type="EMBL" id="CALNXI010000024">
    <property type="protein sequence ID" value="CAH3015506.1"/>
    <property type="molecule type" value="Genomic_DNA"/>
</dbReference>
<evidence type="ECO:0000256" key="1">
    <source>
        <dbReference type="SAM" id="SignalP"/>
    </source>
</evidence>
<dbReference type="InterPro" id="IPR029034">
    <property type="entry name" value="Cystine-knot_cytokine"/>
</dbReference>
<dbReference type="SUPFAM" id="SSF57501">
    <property type="entry name" value="Cystine-knot cytokines"/>
    <property type="match status" value="1"/>
</dbReference>
<feature type="chain" id="PRO_5045118230" evidence="1">
    <location>
        <begin position="19"/>
        <end position="214"/>
    </location>
</feature>
<protein>
    <submittedName>
        <fullName evidence="2">Uncharacterized protein</fullName>
    </submittedName>
</protein>
<sequence>MAFRILCLAAALLVFCGAFPWKGDDFHHHEQTKDDISLIENVPRNGTEFRDCLRRLGLKPGPLGYFNSAYMAFTPAEARKFPNLVSYRRHMRRIKTYNITWKPQVPVQSRKNIFKRGSSFPVTTLSGPCESTIGGETRLCNVCPAVTDLGPETLPRYINEVLCDTKQLFCGDGSTVLGLCQNPTVTQSFIKKIDSTWMVYSQEIRVCCECAVFF</sequence>
<dbReference type="PANTHER" id="PTHR33995">
    <property type="entry name" value="PROTEIN CBG18546"/>
    <property type="match status" value="1"/>
</dbReference>
<dbReference type="Proteomes" id="UP001159427">
    <property type="component" value="Unassembled WGS sequence"/>
</dbReference>
<comment type="caution">
    <text evidence="2">The sequence shown here is derived from an EMBL/GenBank/DDBJ whole genome shotgun (WGS) entry which is preliminary data.</text>
</comment>